<reference evidence="2 3" key="1">
    <citation type="submission" date="2020-08" db="EMBL/GenBank/DDBJ databases">
        <title>Genomic Encyclopedia of Type Strains, Phase IV (KMG-V): Genome sequencing to study the core and pangenomes of soil and plant-associated prokaryotes.</title>
        <authorList>
            <person name="Whitman W."/>
        </authorList>
    </citation>
    <scope>NUCLEOTIDE SEQUENCE [LARGE SCALE GENOMIC DNA]</scope>
    <source>
        <strain evidence="2 3">ANJLi2</strain>
    </source>
</reference>
<sequence length="69" mass="7929">MNKIMNFMAVMPFIMLSFLAFAQTTRGKKGDSYFTNPIFKGDYPDPSILSDGRGIYEEGSDQYNYQRRG</sequence>
<comment type="caution">
    <text evidence="2">The sequence shown here is derived from an EMBL/GenBank/DDBJ whole genome shotgun (WGS) entry which is preliminary data.</text>
</comment>
<protein>
    <submittedName>
        <fullName evidence="2">Beta-xylosidase</fullName>
    </submittedName>
</protein>
<feature type="chain" id="PRO_5046108728" evidence="1">
    <location>
        <begin position="23"/>
        <end position="69"/>
    </location>
</feature>
<organism evidence="2 3">
    <name type="scientific">Mucilaginibacter lappiensis</name>
    <dbReference type="NCBI Taxonomy" id="354630"/>
    <lineage>
        <taxon>Bacteria</taxon>
        <taxon>Pseudomonadati</taxon>
        <taxon>Bacteroidota</taxon>
        <taxon>Sphingobacteriia</taxon>
        <taxon>Sphingobacteriales</taxon>
        <taxon>Sphingobacteriaceae</taxon>
        <taxon>Mucilaginibacter</taxon>
    </lineage>
</organism>
<name>A0ABR6PHJ7_9SPHI</name>
<keyword evidence="3" id="KW-1185">Reference proteome</keyword>
<evidence type="ECO:0000256" key="1">
    <source>
        <dbReference type="SAM" id="SignalP"/>
    </source>
</evidence>
<evidence type="ECO:0000313" key="2">
    <source>
        <dbReference type="EMBL" id="MBB6109225.1"/>
    </source>
</evidence>
<dbReference type="Proteomes" id="UP000541583">
    <property type="component" value="Unassembled WGS sequence"/>
</dbReference>
<evidence type="ECO:0000313" key="3">
    <source>
        <dbReference type="Proteomes" id="UP000541583"/>
    </source>
</evidence>
<keyword evidence="1" id="KW-0732">Signal</keyword>
<dbReference type="EMBL" id="JACHCB010000003">
    <property type="protein sequence ID" value="MBB6109225.1"/>
    <property type="molecule type" value="Genomic_DNA"/>
</dbReference>
<proteinExistence type="predicted"/>
<accession>A0ABR6PHJ7</accession>
<dbReference type="RefSeq" id="WP_076372717.1">
    <property type="nucleotide sequence ID" value="NZ_FTMG01000003.1"/>
</dbReference>
<feature type="signal peptide" evidence="1">
    <location>
        <begin position="1"/>
        <end position="22"/>
    </location>
</feature>
<gene>
    <name evidence="2" type="ORF">HDF23_001968</name>
</gene>